<name>C0GH40_DETAL</name>
<keyword evidence="2" id="KW-0001">2Fe-2S</keyword>
<dbReference type="SUPFAM" id="SSF46548">
    <property type="entry name" value="alpha-helical ferredoxin"/>
    <property type="match status" value="1"/>
</dbReference>
<dbReference type="InterPro" id="IPR054351">
    <property type="entry name" value="NADH_UbQ_OxRdtase_ferredoxin"/>
</dbReference>
<feature type="domain" description="4Fe-4S ferredoxin-type" evidence="11">
    <location>
        <begin position="611"/>
        <end position="641"/>
    </location>
</feature>
<dbReference type="InterPro" id="IPR001041">
    <property type="entry name" value="2Fe-2S_ferredoxin-type"/>
</dbReference>
<dbReference type="Gene3D" id="3.40.50.740">
    <property type="match status" value="1"/>
</dbReference>
<evidence type="ECO:0000256" key="1">
    <source>
        <dbReference type="ARBA" id="ARBA00022485"/>
    </source>
</evidence>
<dbReference type="OrthoDB" id="9803192at2"/>
<dbReference type="EMBL" id="ACJM01000008">
    <property type="protein sequence ID" value="EEG77342.1"/>
    <property type="molecule type" value="Genomic_DNA"/>
</dbReference>
<organism evidence="13 14">
    <name type="scientific">Dethiobacter alkaliphilus AHT 1</name>
    <dbReference type="NCBI Taxonomy" id="555088"/>
    <lineage>
        <taxon>Bacteria</taxon>
        <taxon>Bacillati</taxon>
        <taxon>Bacillota</taxon>
        <taxon>Dethiobacteria</taxon>
        <taxon>Dethiobacterales</taxon>
        <taxon>Dethiobacteraceae</taxon>
        <taxon>Dethiobacter</taxon>
    </lineage>
</organism>
<dbReference type="PANTHER" id="PTHR43105">
    <property type="entry name" value="RESPIRATORY NITRATE REDUCTASE"/>
    <property type="match status" value="1"/>
</dbReference>
<dbReference type="InterPro" id="IPR023753">
    <property type="entry name" value="FAD/NAD-binding_dom"/>
</dbReference>
<dbReference type="InterPro" id="IPR036188">
    <property type="entry name" value="FAD/NAD-bd_sf"/>
</dbReference>
<keyword evidence="4" id="KW-0479">Metal-binding</keyword>
<dbReference type="SUPFAM" id="SSF54862">
    <property type="entry name" value="4Fe-4S ferredoxins"/>
    <property type="match status" value="1"/>
</dbReference>
<dbReference type="SMART" id="SM00926">
    <property type="entry name" value="Molybdop_Fe4S4"/>
    <property type="match status" value="1"/>
</dbReference>
<dbReference type="eggNOG" id="COG3383">
    <property type="taxonomic scope" value="Bacteria"/>
</dbReference>
<dbReference type="Gene3D" id="2.20.25.90">
    <property type="entry name" value="ADC-like domains"/>
    <property type="match status" value="1"/>
</dbReference>
<dbReference type="Gene3D" id="3.30.70.20">
    <property type="match status" value="1"/>
</dbReference>
<dbReference type="SUPFAM" id="SSF53706">
    <property type="entry name" value="Formate dehydrogenase/DMSO reductase, domains 1-3"/>
    <property type="match status" value="1"/>
</dbReference>
<dbReference type="PROSITE" id="PS51085">
    <property type="entry name" value="2FE2S_FER_2"/>
    <property type="match status" value="1"/>
</dbReference>
<keyword evidence="5" id="KW-0677">Repeat</keyword>
<proteinExistence type="predicted"/>
<dbReference type="Gene3D" id="1.10.1060.10">
    <property type="entry name" value="Alpha-helical ferredoxin"/>
    <property type="match status" value="1"/>
</dbReference>
<dbReference type="GO" id="GO:0016020">
    <property type="term" value="C:membrane"/>
    <property type="evidence" value="ECO:0007669"/>
    <property type="project" value="InterPro"/>
</dbReference>
<evidence type="ECO:0000256" key="8">
    <source>
        <dbReference type="ARBA" id="ARBA00023014"/>
    </source>
</evidence>
<evidence type="ECO:0000256" key="9">
    <source>
        <dbReference type="ARBA" id="ARBA00034078"/>
    </source>
</evidence>
<dbReference type="InterPro" id="IPR042204">
    <property type="entry name" value="2Fe-2S-bd_N"/>
</dbReference>
<dbReference type="PROSITE" id="PS00198">
    <property type="entry name" value="4FE4S_FER_1"/>
    <property type="match status" value="1"/>
</dbReference>
<evidence type="ECO:0000256" key="4">
    <source>
        <dbReference type="ARBA" id="ARBA00022723"/>
    </source>
</evidence>
<keyword evidence="1" id="KW-0004">4Fe-4S</keyword>
<dbReference type="InterPro" id="IPR017896">
    <property type="entry name" value="4Fe4S_Fe-S-bd"/>
</dbReference>
<feature type="domain" description="4Fe-4S Mo/W bis-MGD-type" evidence="12">
    <location>
        <begin position="693"/>
        <end position="749"/>
    </location>
</feature>
<keyword evidence="6" id="KW-0560">Oxidoreductase</keyword>
<dbReference type="PROSITE" id="PS51669">
    <property type="entry name" value="4FE4S_MOW_BIS_MGD"/>
    <property type="match status" value="1"/>
</dbReference>
<evidence type="ECO:0000256" key="7">
    <source>
        <dbReference type="ARBA" id="ARBA00023004"/>
    </source>
</evidence>
<dbReference type="SUPFAM" id="SSF54292">
    <property type="entry name" value="2Fe-2S ferredoxin-like"/>
    <property type="match status" value="1"/>
</dbReference>
<reference evidence="13 14" key="1">
    <citation type="submission" date="2009-02" db="EMBL/GenBank/DDBJ databases">
        <title>Sequencing of the draft genome and assembly of Dethiobacter alkaliphilus AHT 1.</title>
        <authorList>
            <consortium name="US DOE Joint Genome Institute (JGI-PGF)"/>
            <person name="Lucas S."/>
            <person name="Copeland A."/>
            <person name="Lapidus A."/>
            <person name="Glavina del Rio T."/>
            <person name="Dalin E."/>
            <person name="Tice H."/>
            <person name="Bruce D."/>
            <person name="Goodwin L."/>
            <person name="Pitluck S."/>
            <person name="Larimer F."/>
            <person name="Land M.L."/>
            <person name="Hauser L."/>
            <person name="Muyzer G."/>
        </authorList>
    </citation>
    <scope>NUCLEOTIDE SEQUENCE [LARGE SCALE GENOMIC DNA]</scope>
    <source>
        <strain evidence="13 14">AHT 1</strain>
    </source>
</reference>
<dbReference type="PROSITE" id="PS00641">
    <property type="entry name" value="COMPLEX1_75K_1"/>
    <property type="match status" value="1"/>
</dbReference>
<keyword evidence="8" id="KW-0411">Iron-sulfur</keyword>
<comment type="cofactor">
    <cofactor evidence="9">
        <name>[2Fe-2S] cluster</name>
        <dbReference type="ChEBI" id="CHEBI:190135"/>
    </cofactor>
</comment>
<dbReference type="InterPro" id="IPR017900">
    <property type="entry name" value="4Fe4S_Fe_S_CS"/>
</dbReference>
<dbReference type="InterPro" id="IPR000283">
    <property type="entry name" value="NADH_UbQ_OxRdtase_75kDa_su_CS"/>
</dbReference>
<dbReference type="Pfam" id="PF14691">
    <property type="entry name" value="Fer4_20"/>
    <property type="match status" value="1"/>
</dbReference>
<dbReference type="STRING" id="555088.DealDRAFT_1799"/>
<dbReference type="InterPro" id="IPR050123">
    <property type="entry name" value="Prok_molybdopt-oxidoreductase"/>
</dbReference>
<dbReference type="InterPro" id="IPR028261">
    <property type="entry name" value="DPD_II"/>
</dbReference>
<dbReference type="Pfam" id="PF00384">
    <property type="entry name" value="Molybdopterin"/>
    <property type="match status" value="1"/>
</dbReference>
<keyword evidence="3" id="KW-0874">Quinone</keyword>
<evidence type="ECO:0000256" key="2">
    <source>
        <dbReference type="ARBA" id="ARBA00022714"/>
    </source>
</evidence>
<keyword evidence="7" id="KW-0408">Iron</keyword>
<sequence length="1195" mass="130136">MSKVGIILDGKEVFVEEGSNLLEAALQSGVEVPHLCYDPRLKPFGSCRLCFVEIAGRPVAVPACGTQVSAGMDVTTNSELLADLRRVALELLLSEHCGDCVAPCQQACPAKIDIQGFIAHIANGQHKKAAALIKEKLPLPSVCGRICPRFCEEECRRNLVDEAVNICALKRFAGDYDLKAINSYKEQMAPDTGFTVAVVGGGPAGLTAAYYLALAGHRITLYDAGPQLGGMLRYGIPEYRLPKQLLDQEINMITEMCQEVRLGEVLGRDYTMAQLKEQYDAVFLGIGCQEAQGMGLPDEEMPGILKGIDFLRMVVEDRPPELGSRVAVIGGGNTAMDAARTSLRLGAEEVVVIYRRSRDEMPANPVEIMEAEEEGVEFHYLTNPTACIERKGRLQGLECIRMELGEPDASGRRRPVAVAGTEYEMEFDTVILAIGQVVETEAAQHSEVSLSRWGTIDTALETGCTSEPGVFAAGDCVSGAATVVEAVGAARVAARSIDQYLYGKEITPEAKPFNCSMGELKDLDPADFADREKLARAPEIHLAPMERKQHFDEFNLGLSKDGLGQETQRCLSCGCEDVFNCTLRQLASEYEVDTNRLGVSNKRYAIHTNHRHIVHDANKCILCGNCVRICQEVQGIGALGFANRGYDTVVKPSMGLPLAETMCESCSQCVSACPTGAIAVKSPLQKPGPFVDDSVVDTTCVQCSIGCDLQLHVVGDSITRVTSPLRGEVNSGNLCKKGAFEFDFVHSKGRLQTPLLQNGEKMQEVSWDEAFAGAASMLQKIRDRYGPESLAVLVSPSLTNEANYLAQKLARLALRTNNIESTKPVASASHLGEESLETDPVAYKELKDSDFILVVNTDPTVDYPIVAQKIRQAEAAGATLAIMSPRATRLDGQAQLTIRTHPRKSLKLFQAMQAYLQRYDLACQGMELPLTEEEIKYLLLELPETVRVKPARVIELLHRYLQARNPVIVVDGSTMSGPELGALLDIVQATGNAKAGQGILQLFESGNCRGQLDMGVHPRLLPGRQPLYDLAARERYYGVTGMPLPATAGLTLQEIRAAAKDGDIIGIIVIGDDFSLDDEMFDEGLFTVAVTSTWRTDLNRADVVLPAPTFAESRGTVTNSEGRMQRLNPAFAPPGGKDHYEILNDLAQALGVDFSRSLPEQLLNEMQEISQWGLQKAGNFFMGNEKSKRRKVPVI</sequence>
<dbReference type="InterPro" id="IPR006656">
    <property type="entry name" value="Mopterin_OxRdtase"/>
</dbReference>
<dbReference type="GO" id="GO:0051537">
    <property type="term" value="F:2 iron, 2 sulfur cluster binding"/>
    <property type="evidence" value="ECO:0007669"/>
    <property type="project" value="UniProtKB-KW"/>
</dbReference>
<feature type="domain" description="2Fe-2S ferredoxin-type" evidence="10">
    <location>
        <begin position="2"/>
        <end position="80"/>
    </location>
</feature>
<evidence type="ECO:0000313" key="13">
    <source>
        <dbReference type="EMBL" id="EEG77342.1"/>
    </source>
</evidence>
<dbReference type="Proteomes" id="UP000006443">
    <property type="component" value="Unassembled WGS sequence"/>
</dbReference>
<dbReference type="GO" id="GO:0008137">
    <property type="term" value="F:NADH dehydrogenase (ubiquinone) activity"/>
    <property type="evidence" value="ECO:0007669"/>
    <property type="project" value="InterPro"/>
</dbReference>
<dbReference type="GO" id="GO:0042773">
    <property type="term" value="P:ATP synthesis coupled electron transport"/>
    <property type="evidence" value="ECO:0007669"/>
    <property type="project" value="InterPro"/>
</dbReference>
<dbReference type="RefSeq" id="WP_008516736.1">
    <property type="nucleotide sequence ID" value="NZ_ACJM01000008.1"/>
</dbReference>
<evidence type="ECO:0000313" key="14">
    <source>
        <dbReference type="Proteomes" id="UP000006443"/>
    </source>
</evidence>
<dbReference type="FunFam" id="3.30.70.20:FF:000035">
    <property type="entry name" value="Iron hydrogenase 1"/>
    <property type="match status" value="1"/>
</dbReference>
<evidence type="ECO:0000259" key="10">
    <source>
        <dbReference type="PROSITE" id="PS51085"/>
    </source>
</evidence>
<dbReference type="SUPFAM" id="SSF51971">
    <property type="entry name" value="Nucleotide-binding domain"/>
    <property type="match status" value="1"/>
</dbReference>
<dbReference type="CDD" id="cd00207">
    <property type="entry name" value="fer2"/>
    <property type="match status" value="1"/>
</dbReference>
<dbReference type="Pfam" id="PF22117">
    <property type="entry name" value="Fer4_Nqo3"/>
    <property type="match status" value="1"/>
</dbReference>
<dbReference type="GO" id="GO:0048038">
    <property type="term" value="F:quinone binding"/>
    <property type="evidence" value="ECO:0007669"/>
    <property type="project" value="UniProtKB-KW"/>
</dbReference>
<dbReference type="Pfam" id="PF07992">
    <property type="entry name" value="Pyr_redox_2"/>
    <property type="match status" value="1"/>
</dbReference>
<keyword evidence="14" id="KW-1185">Reference proteome</keyword>
<protein>
    <submittedName>
        <fullName evidence="13">Molybdopterin oxidoreductase Fe4S4 region</fullName>
    </submittedName>
</protein>
<dbReference type="PROSITE" id="PS51379">
    <property type="entry name" value="4FE4S_FER_2"/>
    <property type="match status" value="2"/>
</dbReference>
<dbReference type="PRINTS" id="PR00419">
    <property type="entry name" value="ADXRDTASE"/>
</dbReference>
<dbReference type="Gene3D" id="3.40.228.10">
    <property type="entry name" value="Dimethylsulfoxide Reductase, domain 2"/>
    <property type="match status" value="1"/>
</dbReference>
<evidence type="ECO:0000256" key="3">
    <source>
        <dbReference type="ARBA" id="ARBA00022719"/>
    </source>
</evidence>
<dbReference type="InterPro" id="IPR006963">
    <property type="entry name" value="Mopterin_OxRdtase_4Fe-4S_dom"/>
</dbReference>
<dbReference type="Gene3D" id="3.50.50.60">
    <property type="entry name" value="FAD/NAD(P)-binding domain"/>
    <property type="match status" value="2"/>
</dbReference>
<dbReference type="AlphaFoldDB" id="C0GH40"/>
<dbReference type="PANTHER" id="PTHR43105:SF10">
    <property type="entry name" value="NADH-QUINONE OXIDOREDUCTASE SUBUNIT G"/>
    <property type="match status" value="1"/>
</dbReference>
<dbReference type="GO" id="GO:0051539">
    <property type="term" value="F:4 iron, 4 sulfur cluster binding"/>
    <property type="evidence" value="ECO:0007669"/>
    <property type="project" value="UniProtKB-KW"/>
</dbReference>
<dbReference type="GO" id="GO:0046872">
    <property type="term" value="F:metal ion binding"/>
    <property type="evidence" value="ECO:0007669"/>
    <property type="project" value="UniProtKB-KW"/>
</dbReference>
<dbReference type="InterPro" id="IPR036010">
    <property type="entry name" value="2Fe-2S_ferredoxin-like_sf"/>
</dbReference>
<dbReference type="eggNOG" id="COG0493">
    <property type="taxonomic scope" value="Bacteria"/>
</dbReference>
<comment type="caution">
    <text evidence="13">The sequence shown here is derived from an EMBL/GenBank/DDBJ whole genome shotgun (WGS) entry which is preliminary data.</text>
</comment>
<accession>C0GH40</accession>
<dbReference type="Pfam" id="PF04879">
    <property type="entry name" value="Molybdop_Fe4S4"/>
    <property type="match status" value="1"/>
</dbReference>
<evidence type="ECO:0000259" key="11">
    <source>
        <dbReference type="PROSITE" id="PS51379"/>
    </source>
</evidence>
<dbReference type="GO" id="GO:0003954">
    <property type="term" value="F:NADH dehydrogenase activity"/>
    <property type="evidence" value="ECO:0007669"/>
    <property type="project" value="TreeGrafter"/>
</dbReference>
<gene>
    <name evidence="13" type="ORF">DealDRAFT_1799</name>
</gene>
<evidence type="ECO:0000259" key="12">
    <source>
        <dbReference type="PROSITE" id="PS51669"/>
    </source>
</evidence>
<dbReference type="InterPro" id="IPR009051">
    <property type="entry name" value="Helical_ferredxn"/>
</dbReference>
<dbReference type="Gene3D" id="3.10.20.440">
    <property type="entry name" value="2Fe-2S iron-sulphur cluster binding domain, sarcosine oxidase, alpha subunit, N-terminal domain"/>
    <property type="match status" value="1"/>
</dbReference>
<feature type="domain" description="4Fe-4S ferredoxin-type" evidence="11">
    <location>
        <begin position="654"/>
        <end position="683"/>
    </location>
</feature>
<evidence type="ECO:0000256" key="5">
    <source>
        <dbReference type="ARBA" id="ARBA00022737"/>
    </source>
</evidence>
<dbReference type="Pfam" id="PF13510">
    <property type="entry name" value="Fer2_4"/>
    <property type="match status" value="1"/>
</dbReference>
<evidence type="ECO:0000256" key="6">
    <source>
        <dbReference type="ARBA" id="ARBA00023002"/>
    </source>
</evidence>